<evidence type="ECO:0000313" key="2">
    <source>
        <dbReference type="EMBL" id="KAB5573058.1"/>
    </source>
</evidence>
<protein>
    <submittedName>
        <fullName evidence="2">Uncharacterized protein</fullName>
    </submittedName>
</protein>
<evidence type="ECO:0000256" key="1">
    <source>
        <dbReference type="SAM" id="Phobius"/>
    </source>
</evidence>
<accession>A0A5N5P1S3</accession>
<comment type="caution">
    <text evidence="2">The sequence shown here is derived from an EMBL/GenBank/DDBJ whole genome shotgun (WGS) entry which is preliminary data.</text>
</comment>
<gene>
    <name evidence="2" type="ORF">DKX38_000252</name>
</gene>
<name>A0A5N5P1S3_9ROSI</name>
<dbReference type="EMBL" id="VDCV01000001">
    <property type="protein sequence ID" value="KAB5573058.1"/>
    <property type="molecule type" value="Genomic_DNA"/>
</dbReference>
<keyword evidence="3" id="KW-1185">Reference proteome</keyword>
<feature type="transmembrane region" description="Helical" evidence="1">
    <location>
        <begin position="12"/>
        <end position="32"/>
    </location>
</feature>
<dbReference type="AlphaFoldDB" id="A0A5N5P1S3"/>
<proteinExistence type="predicted"/>
<organism evidence="2 3">
    <name type="scientific">Salix brachista</name>
    <dbReference type="NCBI Taxonomy" id="2182728"/>
    <lineage>
        <taxon>Eukaryota</taxon>
        <taxon>Viridiplantae</taxon>
        <taxon>Streptophyta</taxon>
        <taxon>Embryophyta</taxon>
        <taxon>Tracheophyta</taxon>
        <taxon>Spermatophyta</taxon>
        <taxon>Magnoliopsida</taxon>
        <taxon>eudicotyledons</taxon>
        <taxon>Gunneridae</taxon>
        <taxon>Pentapetalae</taxon>
        <taxon>rosids</taxon>
        <taxon>fabids</taxon>
        <taxon>Malpighiales</taxon>
        <taxon>Salicaceae</taxon>
        <taxon>Saliceae</taxon>
        <taxon>Salix</taxon>
    </lineage>
</organism>
<keyword evidence="1" id="KW-1133">Transmembrane helix</keyword>
<evidence type="ECO:0000313" key="3">
    <source>
        <dbReference type="Proteomes" id="UP000326939"/>
    </source>
</evidence>
<sequence length="67" mass="6771">MNYLKGITNDQVVAGAIMAQLAAAGFVIGDVLRAVGVAGGLSGSGVANVDTITRKVYGKEGLGFWSN</sequence>
<dbReference type="Proteomes" id="UP000326939">
    <property type="component" value="Chromosome 1"/>
</dbReference>
<reference evidence="3" key="1">
    <citation type="journal article" date="2019" name="Gigascience">
        <title>De novo genome assembly of the endangered Acer yangbiense, a plant species with extremely small populations endemic to Yunnan Province, China.</title>
        <authorList>
            <person name="Yang J."/>
            <person name="Wariss H.M."/>
            <person name="Tao L."/>
            <person name="Zhang R."/>
            <person name="Yun Q."/>
            <person name="Hollingsworth P."/>
            <person name="Dao Z."/>
            <person name="Luo G."/>
            <person name="Guo H."/>
            <person name="Ma Y."/>
            <person name="Sun W."/>
        </authorList>
    </citation>
    <scope>NUCLEOTIDE SEQUENCE [LARGE SCALE GENOMIC DNA]</scope>
    <source>
        <strain evidence="3">cv. br00</strain>
    </source>
</reference>
<keyword evidence="1" id="KW-0812">Transmembrane</keyword>
<keyword evidence="1" id="KW-0472">Membrane</keyword>